<dbReference type="Pfam" id="PF22743">
    <property type="entry name" value="PspAA"/>
    <property type="match status" value="1"/>
</dbReference>
<dbReference type="EMBL" id="FOKG01000031">
    <property type="protein sequence ID" value="SFB62528.1"/>
    <property type="molecule type" value="Genomic_DNA"/>
</dbReference>
<evidence type="ECO:0000313" key="3">
    <source>
        <dbReference type="Proteomes" id="UP000243799"/>
    </source>
</evidence>
<dbReference type="InterPro" id="IPR054437">
    <property type="entry name" value="PspA-assoc_dom"/>
</dbReference>
<accession>A0A1I1CNQ3</accession>
<dbReference type="Proteomes" id="UP000243799">
    <property type="component" value="Unassembled WGS sequence"/>
</dbReference>
<gene>
    <name evidence="2" type="ORF">SAMN05216266_1315</name>
</gene>
<name>A0A1I1CNQ3_9PSEU</name>
<evidence type="ECO:0000313" key="2">
    <source>
        <dbReference type="EMBL" id="SFB62528.1"/>
    </source>
</evidence>
<sequence>MIVRILGEGQFDVPDTALNSLNELDEMLVATVESGDDDAFTRALEALLAGVRAAATPHAVDTLDSSDLILPGPDSTLAEVRALLGDDGLVPG</sequence>
<dbReference type="STRING" id="490629.SAMN05216266_1315"/>
<organism evidence="2 3">
    <name type="scientific">Amycolatopsis marina</name>
    <dbReference type="NCBI Taxonomy" id="490629"/>
    <lineage>
        <taxon>Bacteria</taxon>
        <taxon>Bacillati</taxon>
        <taxon>Actinomycetota</taxon>
        <taxon>Actinomycetes</taxon>
        <taxon>Pseudonocardiales</taxon>
        <taxon>Pseudonocardiaceae</taxon>
        <taxon>Amycolatopsis</taxon>
    </lineage>
</organism>
<evidence type="ECO:0000259" key="1">
    <source>
        <dbReference type="Pfam" id="PF22743"/>
    </source>
</evidence>
<reference evidence="3" key="1">
    <citation type="submission" date="2016-10" db="EMBL/GenBank/DDBJ databases">
        <authorList>
            <person name="Varghese N."/>
            <person name="Submissions S."/>
        </authorList>
    </citation>
    <scope>NUCLEOTIDE SEQUENCE [LARGE SCALE GENOMIC DNA]</scope>
    <source>
        <strain evidence="3">CGMCC 4.3568</strain>
    </source>
</reference>
<keyword evidence="3" id="KW-1185">Reference proteome</keyword>
<dbReference type="AlphaFoldDB" id="A0A1I1CNQ3"/>
<protein>
    <recommendedName>
        <fullName evidence="1">PspA-associated domain-containing protein</fullName>
    </recommendedName>
</protein>
<proteinExistence type="predicted"/>
<dbReference type="OrthoDB" id="5244559at2"/>
<feature type="domain" description="PspA-associated" evidence="1">
    <location>
        <begin position="1"/>
        <end position="92"/>
    </location>
</feature>
<dbReference type="RefSeq" id="WP_091679056.1">
    <property type="nucleotide sequence ID" value="NZ_FOKG01000031.1"/>
</dbReference>